<keyword evidence="1" id="KW-0472">Membrane</keyword>
<evidence type="ECO:0000313" key="2">
    <source>
        <dbReference type="EMBL" id="ADQ14375.1"/>
    </source>
</evidence>
<gene>
    <name evidence="2" type="ordered locus">Halsa_0929</name>
</gene>
<dbReference type="RefSeq" id="WP_013405465.1">
    <property type="nucleotide sequence ID" value="NC_014654.1"/>
</dbReference>
<keyword evidence="1" id="KW-1133">Transmembrane helix</keyword>
<keyword evidence="3" id="KW-1185">Reference proteome</keyword>
<evidence type="ECO:0000313" key="3">
    <source>
        <dbReference type="Proteomes" id="UP000007434"/>
    </source>
</evidence>
<dbReference type="KEGG" id="has:Halsa_0929"/>
<proteinExistence type="predicted"/>
<protein>
    <recommendedName>
        <fullName evidence="4">GRAM domain-containing protein</fullName>
    </recommendedName>
</protein>
<dbReference type="HOGENOM" id="CLU_1719797_0_0_9"/>
<feature type="transmembrane region" description="Helical" evidence="1">
    <location>
        <begin position="6"/>
        <end position="24"/>
    </location>
</feature>
<dbReference type="AlphaFoldDB" id="E4RM44"/>
<evidence type="ECO:0000256" key="1">
    <source>
        <dbReference type="SAM" id="Phobius"/>
    </source>
</evidence>
<organism evidence="2 3">
    <name type="scientific">Halanaerobium hydrogeniformans</name>
    <name type="common">Halanaerobium sp. (strain sapolanicus)</name>
    <dbReference type="NCBI Taxonomy" id="656519"/>
    <lineage>
        <taxon>Bacteria</taxon>
        <taxon>Bacillati</taxon>
        <taxon>Bacillota</taxon>
        <taxon>Clostridia</taxon>
        <taxon>Halanaerobiales</taxon>
        <taxon>Halanaerobiaceae</taxon>
        <taxon>Halanaerobium</taxon>
    </lineage>
</organism>
<sequence>MQFFNQQTMTLLVPVLLVVLYFTIKNHLNKIKSKRAEELFTNYHKDRILYFSKEVDYLGRESIGKRNIVKNGSLLLTPDELHFLRWGPKEELIIPLENIKKVEEVNSFLGVNKNKAILKIEFNDQNGELDSAAWSIDNMHAWMESLKNHTSN</sequence>
<dbReference type="Proteomes" id="UP000007434">
    <property type="component" value="Chromosome"/>
</dbReference>
<reference evidence="2 3" key="1">
    <citation type="submission" date="2010-11" db="EMBL/GenBank/DDBJ databases">
        <title>Complete sequence of Halanaerobium sp. sapolanicus.</title>
        <authorList>
            <consortium name="US DOE Joint Genome Institute"/>
            <person name="Lucas S."/>
            <person name="Copeland A."/>
            <person name="Lapidus A."/>
            <person name="Cheng J.-F."/>
            <person name="Bruce D."/>
            <person name="Goodwin L."/>
            <person name="Pitluck S."/>
            <person name="Davenport K."/>
            <person name="Detter J.C."/>
            <person name="Han C."/>
            <person name="Tapia R."/>
            <person name="Land M."/>
            <person name="Hauser L."/>
            <person name="Jeffries C."/>
            <person name="Kyrpides N."/>
            <person name="Ivanova N."/>
            <person name="Mikhailova N."/>
            <person name="Begemann M.B."/>
            <person name="Mormile M.R."/>
            <person name="Wall J.D."/>
            <person name="Elias D.A."/>
            <person name="Woyke T."/>
        </authorList>
    </citation>
    <scope>NUCLEOTIDE SEQUENCE [LARGE SCALE GENOMIC DNA]</scope>
    <source>
        <strain evidence="3">sapolanicus</strain>
    </source>
</reference>
<dbReference type="STRING" id="656519.Halsa_0929"/>
<accession>E4RM44</accession>
<evidence type="ECO:0008006" key="4">
    <source>
        <dbReference type="Google" id="ProtNLM"/>
    </source>
</evidence>
<reference evidence="2 3" key="2">
    <citation type="journal article" date="2011" name="J. Bacteriol.">
        <title>Complete Genome Sequence of the Haloalkaliphilic, Hydrogen Producing Halanaerobium hydrogenoformans.</title>
        <authorList>
            <person name="Brown S.D."/>
            <person name="Begemann M.B."/>
            <person name="Mormile M.R."/>
            <person name="Wall J.D."/>
            <person name="Han C.S."/>
            <person name="Goodwin L.A."/>
            <person name="Pitluck S."/>
            <person name="Land M.L."/>
            <person name="Hauser L.J."/>
            <person name="Elias D.A."/>
        </authorList>
    </citation>
    <scope>NUCLEOTIDE SEQUENCE [LARGE SCALE GENOMIC DNA]</scope>
    <source>
        <strain evidence="3">sapolanicus</strain>
    </source>
</reference>
<dbReference type="eggNOG" id="ENOG5033E96">
    <property type="taxonomic scope" value="Bacteria"/>
</dbReference>
<dbReference type="EMBL" id="CP002304">
    <property type="protein sequence ID" value="ADQ14375.1"/>
    <property type="molecule type" value="Genomic_DNA"/>
</dbReference>
<keyword evidence="1" id="KW-0812">Transmembrane</keyword>
<dbReference type="OrthoDB" id="2111537at2"/>
<name>E4RM44_HALHG</name>